<evidence type="ECO:0000313" key="2">
    <source>
        <dbReference type="Proteomes" id="UP000805649"/>
    </source>
</evidence>
<comment type="caution">
    <text evidence="1">The sequence shown here is derived from an EMBL/GenBank/DDBJ whole genome shotgun (WGS) entry which is preliminary data.</text>
</comment>
<gene>
    <name evidence="1" type="ORF">CTRU02_215649</name>
</gene>
<sequence length="51" mass="5406">MLVSVSGCSSPSTLFLVSITRTSSSSASFNRPWFLYVDARLAMLVSVSGCS</sequence>
<keyword evidence="2" id="KW-1185">Reference proteome</keyword>
<protein>
    <submittedName>
        <fullName evidence="1">Uncharacterized protein</fullName>
    </submittedName>
</protein>
<reference evidence="1 2" key="1">
    <citation type="journal article" date="2020" name="Phytopathology">
        <title>Genome Sequence Resources of Colletotrichum truncatum, C. plurivorum, C. musicola, and C. sojae: Four Species Pathogenic to Soybean (Glycine max).</title>
        <authorList>
            <person name="Rogerio F."/>
            <person name="Boufleur T.R."/>
            <person name="Ciampi-Guillardi M."/>
            <person name="Sukno S.A."/>
            <person name="Thon M.R."/>
            <person name="Massola Junior N.S."/>
            <person name="Baroncelli R."/>
        </authorList>
    </citation>
    <scope>NUCLEOTIDE SEQUENCE [LARGE SCALE GENOMIC DNA]</scope>
    <source>
        <strain evidence="1 2">CMES1059</strain>
    </source>
</reference>
<organism evidence="1 2">
    <name type="scientific">Colletotrichum truncatum</name>
    <name type="common">Anthracnose fungus</name>
    <name type="synonym">Colletotrichum capsici</name>
    <dbReference type="NCBI Taxonomy" id="5467"/>
    <lineage>
        <taxon>Eukaryota</taxon>
        <taxon>Fungi</taxon>
        <taxon>Dikarya</taxon>
        <taxon>Ascomycota</taxon>
        <taxon>Pezizomycotina</taxon>
        <taxon>Sordariomycetes</taxon>
        <taxon>Hypocreomycetidae</taxon>
        <taxon>Glomerellales</taxon>
        <taxon>Glomerellaceae</taxon>
        <taxon>Colletotrichum</taxon>
        <taxon>Colletotrichum truncatum species complex</taxon>
    </lineage>
</organism>
<dbReference type="Proteomes" id="UP000805649">
    <property type="component" value="Unassembled WGS sequence"/>
</dbReference>
<proteinExistence type="predicted"/>
<name>A0ACC3YC91_COLTU</name>
<evidence type="ECO:0000313" key="1">
    <source>
        <dbReference type="EMBL" id="KAL0929483.1"/>
    </source>
</evidence>
<dbReference type="EMBL" id="VUJX02000017">
    <property type="protein sequence ID" value="KAL0929483.1"/>
    <property type="molecule type" value="Genomic_DNA"/>
</dbReference>
<accession>A0ACC3YC91</accession>